<dbReference type="EMBL" id="LAZR01000090">
    <property type="protein sequence ID" value="KKN92982.1"/>
    <property type="molecule type" value="Genomic_DNA"/>
</dbReference>
<dbReference type="Pfam" id="PF09450">
    <property type="entry name" value="DUF2019"/>
    <property type="match status" value="1"/>
</dbReference>
<dbReference type="Gene3D" id="1.25.40.70">
    <property type="entry name" value="Phosphatidylinositol 3-kinase, accessory domain (PIK)"/>
    <property type="match status" value="1"/>
</dbReference>
<feature type="domain" description="DUF2019" evidence="1">
    <location>
        <begin position="15"/>
        <end position="116"/>
    </location>
</feature>
<reference evidence="2" key="1">
    <citation type="journal article" date="2015" name="Nature">
        <title>Complex archaea that bridge the gap between prokaryotes and eukaryotes.</title>
        <authorList>
            <person name="Spang A."/>
            <person name="Saw J.H."/>
            <person name="Jorgensen S.L."/>
            <person name="Zaremba-Niedzwiedzka K."/>
            <person name="Martijn J."/>
            <person name="Lind A.E."/>
            <person name="van Eijk R."/>
            <person name="Schleper C."/>
            <person name="Guy L."/>
            <person name="Ettema T.J."/>
        </authorList>
    </citation>
    <scope>NUCLEOTIDE SEQUENCE</scope>
</reference>
<dbReference type="SUPFAM" id="SSF48371">
    <property type="entry name" value="ARM repeat"/>
    <property type="match status" value="1"/>
</dbReference>
<evidence type="ECO:0000259" key="1">
    <source>
        <dbReference type="Pfam" id="PF09450"/>
    </source>
</evidence>
<protein>
    <recommendedName>
        <fullName evidence="1">DUF2019 domain-containing protein</fullName>
    </recommendedName>
</protein>
<dbReference type="InterPro" id="IPR016024">
    <property type="entry name" value="ARM-type_fold"/>
</dbReference>
<dbReference type="InterPro" id="IPR042236">
    <property type="entry name" value="PI3K_accessory_sf"/>
</dbReference>
<proteinExistence type="predicted"/>
<sequence length="127" mass="14052">MTLVSEKNLGGMAVDELLAAYVALCLRQFDANEVEDSRRYNATFPIVMAIETELESRAGDQRRALMGLFDHPNIQVRPQAARACRSVAPVAAAALLEEIRASQRFPQAADAGMWLRGARRDAAKRKH</sequence>
<organism evidence="2">
    <name type="scientific">marine sediment metagenome</name>
    <dbReference type="NCBI Taxonomy" id="412755"/>
    <lineage>
        <taxon>unclassified sequences</taxon>
        <taxon>metagenomes</taxon>
        <taxon>ecological metagenomes</taxon>
    </lineage>
</organism>
<dbReference type="AlphaFoldDB" id="A0A0F9UZR4"/>
<dbReference type="InterPro" id="IPR018568">
    <property type="entry name" value="DUF2019"/>
</dbReference>
<comment type="caution">
    <text evidence="2">The sequence shown here is derived from an EMBL/GenBank/DDBJ whole genome shotgun (WGS) entry which is preliminary data.</text>
</comment>
<evidence type="ECO:0000313" key="2">
    <source>
        <dbReference type="EMBL" id="KKN92982.1"/>
    </source>
</evidence>
<gene>
    <name evidence="2" type="ORF">LCGC14_0202810</name>
</gene>
<name>A0A0F9UZR4_9ZZZZ</name>
<accession>A0A0F9UZR4</accession>